<organism evidence="1 2">
    <name type="scientific">Alicyclobacillus tolerans</name>
    <dbReference type="NCBI Taxonomy" id="90970"/>
    <lineage>
        <taxon>Bacteria</taxon>
        <taxon>Bacillati</taxon>
        <taxon>Bacillota</taxon>
        <taxon>Bacilli</taxon>
        <taxon>Bacillales</taxon>
        <taxon>Alicyclobacillaceae</taxon>
        <taxon>Alicyclobacillus</taxon>
    </lineage>
</organism>
<reference evidence="2" key="1">
    <citation type="submission" date="2016-11" db="EMBL/GenBank/DDBJ databases">
        <authorList>
            <person name="Varghese N."/>
            <person name="Submissions S."/>
        </authorList>
    </citation>
    <scope>NUCLEOTIDE SEQUENCE [LARGE SCALE GENOMIC DNA]</scope>
    <source>
        <strain evidence="2">USBA-503</strain>
    </source>
</reference>
<keyword evidence="2" id="KW-1185">Reference proteome</keyword>
<accession>A0A1M6KEN6</accession>
<dbReference type="Proteomes" id="UP000184016">
    <property type="component" value="Unassembled WGS sequence"/>
</dbReference>
<protein>
    <submittedName>
        <fullName evidence="1">Uncharacterized protein</fullName>
    </submittedName>
</protein>
<evidence type="ECO:0000313" key="1">
    <source>
        <dbReference type="EMBL" id="SHJ57426.1"/>
    </source>
</evidence>
<proteinExistence type="predicted"/>
<name>A0A1M6KEN6_9BACL</name>
<evidence type="ECO:0000313" key="2">
    <source>
        <dbReference type="Proteomes" id="UP000184016"/>
    </source>
</evidence>
<dbReference type="RefSeq" id="WP_129583468.1">
    <property type="nucleotide sequence ID" value="NZ_FRAF01000001.1"/>
</dbReference>
<gene>
    <name evidence="1" type="ORF">SAMN05443507_101228</name>
</gene>
<dbReference type="EMBL" id="FRAF01000001">
    <property type="protein sequence ID" value="SHJ57426.1"/>
    <property type="molecule type" value="Genomic_DNA"/>
</dbReference>
<dbReference type="AlphaFoldDB" id="A0A1M6KEN6"/>
<dbReference type="OrthoDB" id="2375278at2"/>
<sequence>MKGGNGIVDKLESGMIHLQEQLRLPSGQPVPTKTSSNTIQENTDTLTEILKAWKTTIEQTDPAIHVCLNPTVGVNSLLITDDLAACTVTLTMLEGTEDVKLTVNNGKWSDRGQAWSDEQILYQGPIHQSFLNEAFLPVWLTWYKQALIDRRRKHGLMSDNL</sequence>